<reference evidence="3 4" key="1">
    <citation type="submission" date="2009-05" db="EMBL/GenBank/DDBJ databases">
        <authorList>
            <person name="Setubal J.C."/>
            <person name="Boyle S."/>
            <person name="Crasta O.R."/>
            <person name="Gillespie J.J."/>
            <person name="Kenyon R.W."/>
            <person name="Lu J."/>
            <person name="Mane S."/>
            <person name="Nagrani S."/>
            <person name="Shallom J.M."/>
            <person name="Shallom S."/>
            <person name="Shukla M."/>
            <person name="Snyder E.E."/>
            <person name="Sobral B.W."/>
            <person name="Wattam A.R."/>
            <person name="Will R."/>
            <person name="Williams K."/>
            <person name="Yoo H."/>
            <person name="Munk C."/>
            <person name="Tapia R."/>
            <person name="Green L."/>
            <person name="Rogers Y."/>
            <person name="Detter J.C."/>
            <person name="Bruce D."/>
            <person name="Brettin T.S."/>
            <person name="Tsolis R."/>
        </authorList>
    </citation>
    <scope>NUCLEOTIDE SEQUENCE [LARGE SCALE GENOMIC DNA]</scope>
    <source>
        <strain evidence="3 4">LMG 3301</strain>
    </source>
</reference>
<evidence type="ECO:0000256" key="1">
    <source>
        <dbReference type="SAM" id="Phobius"/>
    </source>
</evidence>
<dbReference type="SUPFAM" id="SSF56601">
    <property type="entry name" value="beta-lactamase/transpeptidase-like"/>
    <property type="match status" value="1"/>
</dbReference>
<dbReference type="Pfam" id="PF00144">
    <property type="entry name" value="Beta-lactamase"/>
    <property type="match status" value="1"/>
</dbReference>
<dbReference type="InterPro" id="IPR012338">
    <property type="entry name" value="Beta-lactam/transpept-like"/>
</dbReference>
<keyword evidence="1" id="KW-1133">Transmembrane helix</keyword>
<feature type="transmembrane region" description="Helical" evidence="1">
    <location>
        <begin position="21"/>
        <end position="44"/>
    </location>
</feature>
<keyword evidence="1" id="KW-0812">Transmembrane</keyword>
<dbReference type="InterPro" id="IPR001466">
    <property type="entry name" value="Beta-lactam-related"/>
</dbReference>
<dbReference type="GO" id="GO:0016787">
    <property type="term" value="F:hydrolase activity"/>
    <property type="evidence" value="ECO:0007669"/>
    <property type="project" value="UniProtKB-KW"/>
</dbReference>
<evidence type="ECO:0000259" key="2">
    <source>
        <dbReference type="Pfam" id="PF00144"/>
    </source>
</evidence>
<organism evidence="3 4">
    <name type="scientific">Brucella intermedia LMG 3301</name>
    <dbReference type="NCBI Taxonomy" id="641118"/>
    <lineage>
        <taxon>Bacteria</taxon>
        <taxon>Pseudomonadati</taxon>
        <taxon>Pseudomonadota</taxon>
        <taxon>Alphaproteobacteria</taxon>
        <taxon>Hyphomicrobiales</taxon>
        <taxon>Brucellaceae</taxon>
        <taxon>Brucella/Ochrobactrum group</taxon>
        <taxon>Brucella</taxon>
    </lineage>
</organism>
<dbReference type="PANTHER" id="PTHR43283:SF14">
    <property type="entry name" value="BLL8153 PROTEIN"/>
    <property type="match status" value="1"/>
</dbReference>
<accession>C4WGF5</accession>
<dbReference type="Gene3D" id="3.40.710.10">
    <property type="entry name" value="DD-peptidase/beta-lactamase superfamily"/>
    <property type="match status" value="1"/>
</dbReference>
<dbReference type="Proteomes" id="UP000004386">
    <property type="component" value="Unassembled WGS sequence"/>
</dbReference>
<keyword evidence="3" id="KW-0378">Hydrolase</keyword>
<dbReference type="HOGENOM" id="CLU_030169_0_2_5"/>
<keyword evidence="1" id="KW-0472">Membrane</keyword>
<dbReference type="AlphaFoldDB" id="C4WGF5"/>
<sequence length="422" mass="46783">MLIENIFGSILLFEGRLMKRLYRYTLYVLVALVVVAGVGTAVFWKKIHETWAVYQYAQMFKGPEIFENFRNVYKRYPSVRIPHEGEVSPLAKAEQPLPETFVYKGETRKISDWLERGGTTGLIVLKDGVIVHEQYDHGNSQATQSIAFSVSKSVVSFLIGNAVRDGLIDIGQPVDRYAPVLAEGGYKGVTVKNVLQMASGIGFNENYGDLNSDIVRYAVELLTGSITNFTAHLKSVRPQGTLSQYVSSDTQALGLVLEGATGIPLQDYMKDRLWSKLGAEADAFWIVDPTGEAAAAGGMNAVLRDYARFGLLYLNEGRNFKGEQLVPAQWVHDSVTPDAPYLMPGREDAFGKIPFGYGYQWWTPVDWQGDFSAAGIYGQFIYVNPARRVVIAKTSAHASYNVDGQDMKDETMHAFQAIANAL</sequence>
<feature type="domain" description="Beta-lactamase-related" evidence="2">
    <location>
        <begin position="122"/>
        <end position="409"/>
    </location>
</feature>
<gene>
    <name evidence="3" type="ORF">OINT_1001892</name>
</gene>
<dbReference type="EMBL" id="ACQA01000001">
    <property type="protein sequence ID" value="EEQ96462.1"/>
    <property type="molecule type" value="Genomic_DNA"/>
</dbReference>
<dbReference type="PANTHER" id="PTHR43283">
    <property type="entry name" value="BETA-LACTAMASE-RELATED"/>
    <property type="match status" value="1"/>
</dbReference>
<protein>
    <submittedName>
        <fullName evidence="3">6-aminohexanoate-dimer hydrolase</fullName>
    </submittedName>
</protein>
<comment type="caution">
    <text evidence="3">The sequence shown here is derived from an EMBL/GenBank/DDBJ whole genome shotgun (WGS) entry which is preliminary data.</text>
</comment>
<proteinExistence type="predicted"/>
<evidence type="ECO:0000313" key="4">
    <source>
        <dbReference type="Proteomes" id="UP000004386"/>
    </source>
</evidence>
<name>C4WGF5_9HYPH</name>
<dbReference type="InterPro" id="IPR050789">
    <property type="entry name" value="Diverse_Enzym_Activities"/>
</dbReference>
<evidence type="ECO:0000313" key="3">
    <source>
        <dbReference type="EMBL" id="EEQ96462.1"/>
    </source>
</evidence>